<proteinExistence type="predicted"/>
<dbReference type="Proteomes" id="UP001165960">
    <property type="component" value="Unassembled WGS sequence"/>
</dbReference>
<keyword evidence="2" id="KW-1185">Reference proteome</keyword>
<gene>
    <name evidence="1" type="ORF">DSO57_1008714</name>
</gene>
<accession>A0ACC2SW70</accession>
<protein>
    <submittedName>
        <fullName evidence="1">Uncharacterized protein</fullName>
    </submittedName>
</protein>
<reference evidence="1" key="1">
    <citation type="submission" date="2022-04" db="EMBL/GenBank/DDBJ databases">
        <title>Genome of the entomopathogenic fungus Entomophthora muscae.</title>
        <authorList>
            <person name="Elya C."/>
            <person name="Lovett B.R."/>
            <person name="Lee E."/>
            <person name="Macias A.M."/>
            <person name="Hajek A.E."/>
            <person name="De Bivort B.L."/>
            <person name="Kasson M.T."/>
            <person name="De Fine Licht H.H."/>
            <person name="Stajich J.E."/>
        </authorList>
    </citation>
    <scope>NUCLEOTIDE SEQUENCE</scope>
    <source>
        <strain evidence="1">Berkeley</strain>
    </source>
</reference>
<dbReference type="EMBL" id="QTSX02004287">
    <property type="protein sequence ID" value="KAJ9066523.1"/>
    <property type="molecule type" value="Genomic_DNA"/>
</dbReference>
<evidence type="ECO:0000313" key="2">
    <source>
        <dbReference type="Proteomes" id="UP001165960"/>
    </source>
</evidence>
<evidence type="ECO:0000313" key="1">
    <source>
        <dbReference type="EMBL" id="KAJ9066523.1"/>
    </source>
</evidence>
<organism evidence="1 2">
    <name type="scientific">Entomophthora muscae</name>
    <dbReference type="NCBI Taxonomy" id="34485"/>
    <lineage>
        <taxon>Eukaryota</taxon>
        <taxon>Fungi</taxon>
        <taxon>Fungi incertae sedis</taxon>
        <taxon>Zoopagomycota</taxon>
        <taxon>Entomophthoromycotina</taxon>
        <taxon>Entomophthoromycetes</taxon>
        <taxon>Entomophthorales</taxon>
        <taxon>Entomophthoraceae</taxon>
        <taxon>Entomophthora</taxon>
    </lineage>
</organism>
<name>A0ACC2SW70_9FUNG</name>
<comment type="caution">
    <text evidence="1">The sequence shown here is derived from an EMBL/GenBank/DDBJ whole genome shotgun (WGS) entry which is preliminary data.</text>
</comment>
<sequence length="244" mass="27566">MGQGLSRYWVEQRKEKIVSVESTWFVPGETLKRWCEESNKSFSGGAHAYFKTSRLLHCFRVGFPSRREQSQEVTECVQFFTNATSYEYDGDAYVDVGFASKKEADEAMKMQLYLHDDIVPKTRPCLATESLCLLIFRNIPSTLTVSKTDYELNIGLQGYGRVLAHYVEKDSKFPNLTRGSAYAALAVPIGSTKPIPKESFFKAKPAEKFTVICHVKSLSNPPDYSSSKHYNSITSSKDLCCWGD</sequence>